<proteinExistence type="predicted"/>
<dbReference type="RefSeq" id="WP_379286887.1">
    <property type="nucleotide sequence ID" value="NZ_JBHTIU010000023.1"/>
</dbReference>
<dbReference type="EMBL" id="JBHTIU010000023">
    <property type="protein sequence ID" value="MFD0868771.1"/>
    <property type="molecule type" value="Genomic_DNA"/>
</dbReference>
<organism evidence="1 2">
    <name type="scientific">Paenibacillus residui</name>
    <dbReference type="NCBI Taxonomy" id="629724"/>
    <lineage>
        <taxon>Bacteria</taxon>
        <taxon>Bacillati</taxon>
        <taxon>Bacillota</taxon>
        <taxon>Bacilli</taxon>
        <taxon>Bacillales</taxon>
        <taxon>Paenibacillaceae</taxon>
        <taxon>Paenibacillus</taxon>
    </lineage>
</organism>
<gene>
    <name evidence="1" type="ORF">ACFQ03_06385</name>
</gene>
<dbReference type="Proteomes" id="UP001597120">
    <property type="component" value="Unassembled WGS sequence"/>
</dbReference>
<comment type="caution">
    <text evidence="1">The sequence shown here is derived from an EMBL/GenBank/DDBJ whole genome shotgun (WGS) entry which is preliminary data.</text>
</comment>
<keyword evidence="2" id="KW-1185">Reference proteome</keyword>
<name>A0ABW3D646_9BACL</name>
<sequence>MGGFGQGAIDYMKCKQAGTFALIENLSRQAEGDMKLAAPWNDRTATARRALHSGAENAGENTIRMYLAHGVRYGGILETGSKPHIIRPKNKKALYWKGAAHPVKAVKHPGTKPRAVVEPTAKKYKVKIRDTLVKWWNMP</sequence>
<accession>A0ABW3D646</accession>
<evidence type="ECO:0000313" key="1">
    <source>
        <dbReference type="EMBL" id="MFD0868771.1"/>
    </source>
</evidence>
<evidence type="ECO:0000313" key="2">
    <source>
        <dbReference type="Proteomes" id="UP001597120"/>
    </source>
</evidence>
<protein>
    <submittedName>
        <fullName evidence="1">Uncharacterized protein</fullName>
    </submittedName>
</protein>
<reference evidence="2" key="1">
    <citation type="journal article" date="2019" name="Int. J. Syst. Evol. Microbiol.">
        <title>The Global Catalogue of Microorganisms (GCM) 10K type strain sequencing project: providing services to taxonomists for standard genome sequencing and annotation.</title>
        <authorList>
            <consortium name="The Broad Institute Genomics Platform"/>
            <consortium name="The Broad Institute Genome Sequencing Center for Infectious Disease"/>
            <person name="Wu L."/>
            <person name="Ma J."/>
        </authorList>
    </citation>
    <scope>NUCLEOTIDE SEQUENCE [LARGE SCALE GENOMIC DNA]</scope>
    <source>
        <strain evidence="2">CCUG 57263</strain>
    </source>
</reference>